<name>A0A7M3MEU1_9BACT</name>
<dbReference type="AlphaFoldDB" id="A0A7M3MEU1"/>
<dbReference type="InterPro" id="IPR000192">
    <property type="entry name" value="Aminotrans_V_dom"/>
</dbReference>
<dbReference type="SUPFAM" id="SSF53383">
    <property type="entry name" value="PLP-dependent transferases"/>
    <property type="match status" value="1"/>
</dbReference>
<dbReference type="GO" id="GO:0008483">
    <property type="term" value="F:transaminase activity"/>
    <property type="evidence" value="ECO:0007669"/>
    <property type="project" value="UniProtKB-KW"/>
</dbReference>
<dbReference type="RefSeq" id="WP_144302909.1">
    <property type="nucleotide sequence ID" value="NZ_QMIE01000007.1"/>
</dbReference>
<dbReference type="Gene3D" id="3.40.640.10">
    <property type="entry name" value="Type I PLP-dependent aspartate aminotransferase-like (Major domain)"/>
    <property type="match status" value="1"/>
</dbReference>
<dbReference type="Proteomes" id="UP000448292">
    <property type="component" value="Unassembled WGS sequence"/>
</dbReference>
<dbReference type="PANTHER" id="PTHR43586:SF15">
    <property type="entry name" value="BLR3095 PROTEIN"/>
    <property type="match status" value="1"/>
</dbReference>
<comment type="caution">
    <text evidence="3">The sequence shown here is derived from an EMBL/GenBank/DDBJ whole genome shotgun (WGS) entry which is preliminary data.</text>
</comment>
<gene>
    <name evidence="3" type="ORF">DPQ33_09090</name>
</gene>
<dbReference type="InterPro" id="IPR015424">
    <property type="entry name" value="PyrdxlP-dep_Trfase"/>
</dbReference>
<keyword evidence="3" id="KW-0032">Aminotransferase</keyword>
<sequence>MLPNQRGLFDIPDDVAYLNCAFTSPLLNTARAAAEKALHVKAHPWGLTPKHFIESMETNRALFARLASCAADDVAIVPATSYGVATAARNLTPQPGERILMLAEQFPSHVYSWRRLAAQTGAVIETIPRQEDHDWTRAVLDAFDHGPRVAIAALPPCHWTDGTRVDLVRVGERCRESGAALVIDATQAMGASHVDVSAIQPDFLVTASHKWMLGAYGYGFLYVAPQHQNGEPLEENYLSRAGSEDFSRLVDYRDDYQPGARRFDVGEASMFQLAPVAEAGITQILAWSLPALVDTLAATTEKVAQRAAALGLRVAPRASRSPHMLGLGLPAGRDTSALLSALAAEQVFVSIRGSSVRVAPHLYTSEQDIETFFTVLERFLR</sequence>
<evidence type="ECO:0000259" key="2">
    <source>
        <dbReference type="Pfam" id="PF00266"/>
    </source>
</evidence>
<evidence type="ECO:0000313" key="4">
    <source>
        <dbReference type="Proteomes" id="UP000448292"/>
    </source>
</evidence>
<dbReference type="EMBL" id="QMIE01000007">
    <property type="protein sequence ID" value="TVM17331.1"/>
    <property type="molecule type" value="Genomic_DNA"/>
</dbReference>
<accession>A0A7M3MEU1</accession>
<dbReference type="OrthoDB" id="9804366at2"/>
<keyword evidence="4" id="KW-1185">Reference proteome</keyword>
<dbReference type="InterPro" id="IPR015421">
    <property type="entry name" value="PyrdxlP-dep_Trfase_major"/>
</dbReference>
<dbReference type="PANTHER" id="PTHR43586">
    <property type="entry name" value="CYSTEINE DESULFURASE"/>
    <property type="match status" value="1"/>
</dbReference>
<proteinExistence type="predicted"/>
<dbReference type="Pfam" id="PF00266">
    <property type="entry name" value="Aminotran_5"/>
    <property type="match status" value="1"/>
</dbReference>
<feature type="domain" description="Aminotransferase class V" evidence="2">
    <location>
        <begin position="50"/>
        <end position="228"/>
    </location>
</feature>
<evidence type="ECO:0000256" key="1">
    <source>
        <dbReference type="ARBA" id="ARBA00022898"/>
    </source>
</evidence>
<keyword evidence="3" id="KW-0808">Transferase</keyword>
<reference evidence="3 4" key="1">
    <citation type="submission" date="2018-06" db="EMBL/GenBank/DDBJ databases">
        <title>Complete genome of Desulfovibrio indonesiensis P37SLT.</title>
        <authorList>
            <person name="Crispim J.S."/>
            <person name="Vidigal P.M.P."/>
            <person name="Silva L.C.F."/>
            <person name="Laguardia C.N."/>
            <person name="Araujo L.C."/>
            <person name="Dias R.S."/>
            <person name="Sousa M.P."/>
            <person name="Paula S.O."/>
            <person name="Silva C."/>
        </authorList>
    </citation>
    <scope>NUCLEOTIDE SEQUENCE [LARGE SCALE GENOMIC DNA]</scope>
    <source>
        <strain evidence="3 4">P37SLT</strain>
    </source>
</reference>
<keyword evidence="1" id="KW-0663">Pyridoxal phosphate</keyword>
<dbReference type="InterPro" id="IPR015422">
    <property type="entry name" value="PyrdxlP-dep_Trfase_small"/>
</dbReference>
<dbReference type="Gene3D" id="3.90.1150.10">
    <property type="entry name" value="Aspartate Aminotransferase, domain 1"/>
    <property type="match status" value="1"/>
</dbReference>
<protein>
    <submittedName>
        <fullName evidence="3">Aminotransferase</fullName>
    </submittedName>
</protein>
<organism evidence="3 4">
    <name type="scientific">Oceanidesulfovibrio indonesiensis</name>
    <dbReference type="NCBI Taxonomy" id="54767"/>
    <lineage>
        <taxon>Bacteria</taxon>
        <taxon>Pseudomonadati</taxon>
        <taxon>Thermodesulfobacteriota</taxon>
        <taxon>Desulfovibrionia</taxon>
        <taxon>Desulfovibrionales</taxon>
        <taxon>Desulfovibrionaceae</taxon>
        <taxon>Oceanidesulfovibrio</taxon>
    </lineage>
</organism>
<evidence type="ECO:0000313" key="3">
    <source>
        <dbReference type="EMBL" id="TVM17331.1"/>
    </source>
</evidence>